<dbReference type="PANTHER" id="PTHR30408">
    <property type="entry name" value="TYPE-1 RESTRICTION ENZYME ECOKI SPECIFICITY PROTEIN"/>
    <property type="match status" value="1"/>
</dbReference>
<proteinExistence type="inferred from homology"/>
<keyword evidence="5" id="KW-0378">Hydrolase</keyword>
<evidence type="ECO:0000256" key="3">
    <source>
        <dbReference type="ARBA" id="ARBA00023125"/>
    </source>
</evidence>
<protein>
    <submittedName>
        <fullName evidence="5">Restriction endonuclease subunit S</fullName>
    </submittedName>
</protein>
<feature type="domain" description="Type I restriction modification DNA specificity" evidence="4">
    <location>
        <begin position="93"/>
        <end position="259"/>
    </location>
</feature>
<evidence type="ECO:0000256" key="1">
    <source>
        <dbReference type="ARBA" id="ARBA00010923"/>
    </source>
</evidence>
<comment type="similarity">
    <text evidence="1">Belongs to the type-I restriction system S methylase family.</text>
</comment>
<sequence length="301" mass="33213">MLRLSNVTILRIINQNKTKEIWLELPPLPEQRAIAAFLNAETARIDSLIADYESLIDLLREERQAIVAHAVTKGLNPDAPMKDSGVEWLGMVPEHWGCQKLRRVAKHVDTGSIPSGTISSDEEPDGIPWYTPGDLPDDIILSKSSKVLGQSDSDDNEAKLFPAGCVMVVSIGATLGKVGYTVMDSSANQQINIVWPDTSVIFGRFLAYSLSVKKENMLYMANSSTIGIMNQEKTKEIWLAIPPLPEQHAIAEYLDAETARIDGLIADAERAIELLRESRAALITDAVTGKMDVRDWQKECA</sequence>
<dbReference type="InterPro" id="IPR000055">
    <property type="entry name" value="Restrct_endonuc_typeI_TRD"/>
</dbReference>
<comment type="caution">
    <text evidence="5">The sequence shown here is derived from an EMBL/GenBank/DDBJ whole genome shotgun (WGS) entry which is preliminary data.</text>
</comment>
<keyword evidence="3" id="KW-0238">DNA-binding</keyword>
<dbReference type="Proteomes" id="UP000175707">
    <property type="component" value="Unassembled WGS sequence"/>
</dbReference>
<dbReference type="SUPFAM" id="SSF116734">
    <property type="entry name" value="DNA methylase specificity domain"/>
    <property type="match status" value="2"/>
</dbReference>
<dbReference type="Pfam" id="PF01420">
    <property type="entry name" value="Methylase_S"/>
    <property type="match status" value="1"/>
</dbReference>
<keyword evidence="5" id="KW-0540">Nuclease</keyword>
<dbReference type="GO" id="GO:0009307">
    <property type="term" value="P:DNA restriction-modification system"/>
    <property type="evidence" value="ECO:0007669"/>
    <property type="project" value="UniProtKB-KW"/>
</dbReference>
<dbReference type="CDD" id="cd17290">
    <property type="entry name" value="RMtype1_S_AleSS8ORF2795P_TRD1-CR1_like"/>
    <property type="match status" value="1"/>
</dbReference>
<accession>A0A1E7YTI6</accession>
<evidence type="ECO:0000313" key="5">
    <source>
        <dbReference type="EMBL" id="OFC53779.1"/>
    </source>
</evidence>
<reference evidence="5 6" key="1">
    <citation type="submission" date="2016-06" db="EMBL/GenBank/DDBJ databases">
        <title>Gene turnover analysis identifies the evolutionary adaptation of the extremophile Acidithiobacillus caldus.</title>
        <authorList>
            <person name="Zhang X."/>
        </authorList>
    </citation>
    <scope>NUCLEOTIDE SEQUENCE [LARGE SCALE GENOMIC DNA]</scope>
    <source>
        <strain evidence="5 6">S1</strain>
    </source>
</reference>
<dbReference type="Gene3D" id="1.10.287.1120">
    <property type="entry name" value="Bipartite methylase S protein"/>
    <property type="match status" value="1"/>
</dbReference>
<organism evidence="5 6">
    <name type="scientific">Acidithiobacillus caldus</name>
    <dbReference type="NCBI Taxonomy" id="33059"/>
    <lineage>
        <taxon>Bacteria</taxon>
        <taxon>Pseudomonadati</taxon>
        <taxon>Pseudomonadota</taxon>
        <taxon>Acidithiobacillia</taxon>
        <taxon>Acidithiobacillales</taxon>
        <taxon>Acidithiobacillaceae</taxon>
        <taxon>Acidithiobacillus</taxon>
    </lineage>
</organism>
<dbReference type="GO" id="GO:0003677">
    <property type="term" value="F:DNA binding"/>
    <property type="evidence" value="ECO:0007669"/>
    <property type="project" value="UniProtKB-KW"/>
</dbReference>
<dbReference type="InterPro" id="IPR044946">
    <property type="entry name" value="Restrct_endonuc_typeI_TRD_sf"/>
</dbReference>
<evidence type="ECO:0000256" key="2">
    <source>
        <dbReference type="ARBA" id="ARBA00022747"/>
    </source>
</evidence>
<dbReference type="PANTHER" id="PTHR30408:SF12">
    <property type="entry name" value="TYPE I RESTRICTION ENZYME MJAVIII SPECIFICITY SUBUNIT"/>
    <property type="match status" value="1"/>
</dbReference>
<keyword evidence="5" id="KW-0255">Endonuclease</keyword>
<keyword evidence="2" id="KW-0680">Restriction system</keyword>
<dbReference type="AlphaFoldDB" id="A0A1E7YTI6"/>
<dbReference type="Gene3D" id="3.90.220.20">
    <property type="entry name" value="DNA methylase specificity domains"/>
    <property type="match status" value="2"/>
</dbReference>
<gene>
    <name evidence="5" type="ORF">BAE30_11755</name>
</gene>
<dbReference type="EMBL" id="LZYH01000765">
    <property type="protein sequence ID" value="OFC53779.1"/>
    <property type="molecule type" value="Genomic_DNA"/>
</dbReference>
<evidence type="ECO:0000259" key="4">
    <source>
        <dbReference type="Pfam" id="PF01420"/>
    </source>
</evidence>
<name>A0A1E7YTI6_9PROT</name>
<dbReference type="InterPro" id="IPR052021">
    <property type="entry name" value="Type-I_RS_S_subunit"/>
</dbReference>
<dbReference type="GO" id="GO:0004519">
    <property type="term" value="F:endonuclease activity"/>
    <property type="evidence" value="ECO:0007669"/>
    <property type="project" value="UniProtKB-KW"/>
</dbReference>
<evidence type="ECO:0000313" key="6">
    <source>
        <dbReference type="Proteomes" id="UP000175707"/>
    </source>
</evidence>